<evidence type="ECO:0000256" key="5">
    <source>
        <dbReference type="ARBA" id="ARBA00022794"/>
    </source>
</evidence>
<gene>
    <name evidence="11" type="primary">HYLS1</name>
</gene>
<evidence type="ECO:0000259" key="9">
    <source>
        <dbReference type="Pfam" id="PF15311"/>
    </source>
</evidence>
<feature type="domain" description="Centriolar and ciliogenesis-associated protein HYLS1 C-terminal" evidence="9">
    <location>
        <begin position="211"/>
        <end position="299"/>
    </location>
</feature>
<sequence length="315" mass="36252">MIFSYRRSFSIGEAVEELVGPDGQKWADMDPEEGMLVAAKAFPHICAGHGEGDVRREAQSTLYDPYSKASVTSGKQPAFPAQLHHPHTESNGASEAVSETSQRLRKPVMKRKVLRRKPDGEVLVTDESMISESESGTENDMDVWDLRQRLMNLHFQEDRESPVDVSQKFSLPREYQGISQDQLICYLRREEMGPPAYEQDLIVASRPKSFILPRLDQLSRNRGKVDRVARYFEYKRDWDSMRLPGEDHRKELRWGIREQMLCRAEAQSKPQHIYVPNNYLVPTEKKRSALRWGVRCDLANGVMPKKLTSFPLFPS</sequence>
<evidence type="ECO:0000256" key="4">
    <source>
        <dbReference type="ARBA" id="ARBA00022490"/>
    </source>
</evidence>
<reference evidence="11" key="1">
    <citation type="submission" date="2025-08" db="UniProtKB">
        <authorList>
            <consortium name="RefSeq"/>
        </authorList>
    </citation>
    <scope>IDENTIFICATION</scope>
    <source>
        <tissue evidence="11">Blood</tissue>
    </source>
</reference>
<dbReference type="PANTHER" id="PTHR34174">
    <property type="entry name" value="HYDROLETHALUS SYNDROME PROTEIN 1"/>
    <property type="match status" value="1"/>
</dbReference>
<evidence type="ECO:0000313" key="11">
    <source>
        <dbReference type="RefSeq" id="XP_070639152.1"/>
    </source>
</evidence>
<evidence type="ECO:0000256" key="3">
    <source>
        <dbReference type="ARBA" id="ARBA00010091"/>
    </source>
</evidence>
<comment type="similarity">
    <text evidence="3">Belongs to the HYLS1 family.</text>
</comment>
<accession>A0ABM4RUE4</accession>
<keyword evidence="7" id="KW-0966">Cell projection</keyword>
<evidence type="ECO:0000256" key="2">
    <source>
        <dbReference type="ARBA" id="ARBA00004138"/>
    </source>
</evidence>
<organism evidence="10 11">
    <name type="scientific">Bos indicus</name>
    <name type="common">Zebu</name>
    <dbReference type="NCBI Taxonomy" id="9915"/>
    <lineage>
        <taxon>Eukaryota</taxon>
        <taxon>Metazoa</taxon>
        <taxon>Chordata</taxon>
        <taxon>Craniata</taxon>
        <taxon>Vertebrata</taxon>
        <taxon>Euteleostomi</taxon>
        <taxon>Mammalia</taxon>
        <taxon>Eutheria</taxon>
        <taxon>Laurasiatheria</taxon>
        <taxon>Artiodactyla</taxon>
        <taxon>Ruminantia</taxon>
        <taxon>Pecora</taxon>
        <taxon>Bovidae</taxon>
        <taxon>Bovinae</taxon>
        <taxon>Bos</taxon>
    </lineage>
</organism>
<dbReference type="RefSeq" id="XP_070639152.1">
    <property type="nucleotide sequence ID" value="XM_070783051.1"/>
</dbReference>
<keyword evidence="10" id="KW-1185">Reference proteome</keyword>
<dbReference type="InterPro" id="IPR027918">
    <property type="entry name" value="HYLS1_C_dom"/>
</dbReference>
<protein>
    <submittedName>
        <fullName evidence="11">Centriolar and ciliogenesis-associated protein HYLS1 isoform X1</fullName>
    </submittedName>
</protein>
<keyword evidence="6" id="KW-0206">Cytoskeleton</keyword>
<name>A0ABM4RUE4_BOSIN</name>
<dbReference type="Pfam" id="PF15311">
    <property type="entry name" value="HYLS1_C"/>
    <property type="match status" value="1"/>
</dbReference>
<dbReference type="InterPro" id="IPR026227">
    <property type="entry name" value="HYLS1"/>
</dbReference>
<evidence type="ECO:0000256" key="8">
    <source>
        <dbReference type="SAM" id="MobiDB-lite"/>
    </source>
</evidence>
<dbReference type="PANTHER" id="PTHR34174:SF1">
    <property type="entry name" value="CENTRIOLAR AND CILIOGENESIS-ASSOCIATED PROTEIN HYLS1"/>
    <property type="match status" value="1"/>
</dbReference>
<dbReference type="PRINTS" id="PR02098">
    <property type="entry name" value="HYLETHALUSS1"/>
</dbReference>
<keyword evidence="5" id="KW-0970">Cilium biogenesis/degradation</keyword>
<comment type="subcellular location">
    <subcellularLocation>
        <location evidence="2">Cell projection</location>
        <location evidence="2">Cilium</location>
    </subcellularLocation>
    <subcellularLocation>
        <location evidence="1">Cytoplasm</location>
        <location evidence="1">Cytoskeleton</location>
        <location evidence="1">Microtubule organizing center</location>
        <location evidence="1">Centrosome</location>
        <location evidence="1">Centriole</location>
    </subcellularLocation>
</comment>
<dbReference type="InterPro" id="IPR052319">
    <property type="entry name" value="Centriolar_ciliogenesis_assoc"/>
</dbReference>
<feature type="compositionally biased region" description="Polar residues" evidence="8">
    <location>
        <begin position="89"/>
        <end position="101"/>
    </location>
</feature>
<evidence type="ECO:0000256" key="1">
    <source>
        <dbReference type="ARBA" id="ARBA00004114"/>
    </source>
</evidence>
<evidence type="ECO:0000256" key="7">
    <source>
        <dbReference type="ARBA" id="ARBA00023273"/>
    </source>
</evidence>
<feature type="region of interest" description="Disordered" evidence="8">
    <location>
        <begin position="65"/>
        <end position="107"/>
    </location>
</feature>
<dbReference type="Proteomes" id="UP001652663">
    <property type="component" value="Chromosome 29"/>
</dbReference>
<keyword evidence="4" id="KW-0963">Cytoplasm</keyword>
<proteinExistence type="inferred from homology"/>
<dbReference type="GeneID" id="109554546"/>
<evidence type="ECO:0000256" key="6">
    <source>
        <dbReference type="ARBA" id="ARBA00023212"/>
    </source>
</evidence>
<evidence type="ECO:0000313" key="10">
    <source>
        <dbReference type="Proteomes" id="UP001652663"/>
    </source>
</evidence>